<evidence type="ECO:0000313" key="2">
    <source>
        <dbReference type="EMBL" id="GAQ86875.1"/>
    </source>
</evidence>
<accession>A0A1Y1I7E0</accession>
<gene>
    <name evidence="2" type="ORF">KFL_003170140</name>
</gene>
<keyword evidence="1" id="KW-1133">Transmembrane helix</keyword>
<dbReference type="OrthoDB" id="1881293at2759"/>
<reference evidence="2 3" key="1">
    <citation type="journal article" date="2014" name="Nat. Commun.">
        <title>Klebsormidium flaccidum genome reveals primary factors for plant terrestrial adaptation.</title>
        <authorList>
            <person name="Hori K."/>
            <person name="Maruyama F."/>
            <person name="Fujisawa T."/>
            <person name="Togashi T."/>
            <person name="Yamamoto N."/>
            <person name="Seo M."/>
            <person name="Sato S."/>
            <person name="Yamada T."/>
            <person name="Mori H."/>
            <person name="Tajima N."/>
            <person name="Moriyama T."/>
            <person name="Ikeuchi M."/>
            <person name="Watanabe M."/>
            <person name="Wada H."/>
            <person name="Kobayashi K."/>
            <person name="Saito M."/>
            <person name="Masuda T."/>
            <person name="Sasaki-Sekimoto Y."/>
            <person name="Mashiguchi K."/>
            <person name="Awai K."/>
            <person name="Shimojima M."/>
            <person name="Masuda S."/>
            <person name="Iwai M."/>
            <person name="Nobusawa T."/>
            <person name="Narise T."/>
            <person name="Kondo S."/>
            <person name="Saito H."/>
            <person name="Sato R."/>
            <person name="Murakawa M."/>
            <person name="Ihara Y."/>
            <person name="Oshima-Yamada Y."/>
            <person name="Ohtaka K."/>
            <person name="Satoh M."/>
            <person name="Sonobe K."/>
            <person name="Ishii M."/>
            <person name="Ohtani R."/>
            <person name="Kanamori-Sato M."/>
            <person name="Honoki R."/>
            <person name="Miyazaki D."/>
            <person name="Mochizuki H."/>
            <person name="Umetsu J."/>
            <person name="Higashi K."/>
            <person name="Shibata D."/>
            <person name="Kamiya Y."/>
            <person name="Sato N."/>
            <person name="Nakamura Y."/>
            <person name="Tabata S."/>
            <person name="Ida S."/>
            <person name="Kurokawa K."/>
            <person name="Ohta H."/>
        </authorList>
    </citation>
    <scope>NUCLEOTIDE SEQUENCE [LARGE SCALE GENOMIC DNA]</scope>
    <source>
        <strain evidence="2 3">NIES-2285</strain>
    </source>
</reference>
<evidence type="ECO:0000256" key="1">
    <source>
        <dbReference type="SAM" id="Phobius"/>
    </source>
</evidence>
<dbReference type="EMBL" id="DF237266">
    <property type="protein sequence ID" value="GAQ86875.1"/>
    <property type="molecule type" value="Genomic_DNA"/>
</dbReference>
<dbReference type="Proteomes" id="UP000054558">
    <property type="component" value="Unassembled WGS sequence"/>
</dbReference>
<sequence length="193" mass="21240">MERTASATNVLVPRPNAQDTLDAAGAQVKTPVHTPNAIEKQLDNWPAFVRAVEESFDECASCNAGSYLEDYQVLGALQLVYDKLAGSGDSRFGRICLFRPSPQDLEAGAREQKTFDRRRNLKRKHFQELARAVYARVLVFRGRRICLFAAGGSFIAKFFMKAPLIRQANNVVTNTIMVGLVGPVAGVVLAVKL</sequence>
<organism evidence="2 3">
    <name type="scientific">Klebsormidium nitens</name>
    <name type="common">Green alga</name>
    <name type="synonym">Ulothrix nitens</name>
    <dbReference type="NCBI Taxonomy" id="105231"/>
    <lineage>
        <taxon>Eukaryota</taxon>
        <taxon>Viridiplantae</taxon>
        <taxon>Streptophyta</taxon>
        <taxon>Klebsormidiophyceae</taxon>
        <taxon>Klebsormidiales</taxon>
        <taxon>Klebsormidiaceae</taxon>
        <taxon>Klebsormidium</taxon>
    </lineage>
</organism>
<name>A0A1Y1I7E0_KLENI</name>
<dbReference type="AlphaFoldDB" id="A0A1Y1I7E0"/>
<dbReference type="OMA" id="NNSIAAW"/>
<feature type="transmembrane region" description="Helical" evidence="1">
    <location>
        <begin position="171"/>
        <end position="191"/>
    </location>
</feature>
<keyword evidence="3" id="KW-1185">Reference proteome</keyword>
<keyword evidence="1" id="KW-0812">Transmembrane</keyword>
<protein>
    <submittedName>
        <fullName evidence="2">Uncharacterized protein</fullName>
    </submittedName>
</protein>
<keyword evidence="1" id="KW-0472">Membrane</keyword>
<evidence type="ECO:0000313" key="3">
    <source>
        <dbReference type="Proteomes" id="UP000054558"/>
    </source>
</evidence>
<proteinExistence type="predicted"/>